<proteinExistence type="predicted"/>
<keyword evidence="2" id="KW-1185">Reference proteome</keyword>
<accession>A0ABY7P030</accession>
<gene>
    <name evidence="1" type="ORF">O1G22_08655</name>
</gene>
<evidence type="ECO:0000313" key="1">
    <source>
        <dbReference type="EMBL" id="WBO62884.1"/>
    </source>
</evidence>
<sequence>MTHDTEEFPAGAAGHRDLLRWARASGAVRRAGVEGTGSFGAALSRYLPAQGVDVSRYLLAQWTSSM</sequence>
<evidence type="ECO:0000313" key="2">
    <source>
        <dbReference type="Proteomes" id="UP001212326"/>
    </source>
</evidence>
<name>A0ABY7P030_9ACTN</name>
<dbReference type="EMBL" id="CP115300">
    <property type="protein sequence ID" value="WBO62884.1"/>
    <property type="molecule type" value="Genomic_DNA"/>
</dbReference>
<dbReference type="RefSeq" id="WP_270080787.1">
    <property type="nucleotide sequence ID" value="NZ_CP115300.1"/>
</dbReference>
<reference evidence="1 2" key="1">
    <citation type="submission" date="2022-12" db="EMBL/GenBank/DDBJ databases">
        <authorList>
            <person name="Mo P."/>
        </authorList>
    </citation>
    <scope>NUCLEOTIDE SEQUENCE [LARGE SCALE GENOMIC DNA]</scope>
    <source>
        <strain evidence="1 2">HUAS 2-6</strain>
    </source>
</reference>
<evidence type="ECO:0008006" key="3">
    <source>
        <dbReference type="Google" id="ProtNLM"/>
    </source>
</evidence>
<organism evidence="1 2">
    <name type="scientific">Streptomyces camelliae</name>
    <dbReference type="NCBI Taxonomy" id="3004093"/>
    <lineage>
        <taxon>Bacteria</taxon>
        <taxon>Bacillati</taxon>
        <taxon>Actinomycetota</taxon>
        <taxon>Actinomycetes</taxon>
        <taxon>Kitasatosporales</taxon>
        <taxon>Streptomycetaceae</taxon>
        <taxon>Streptomyces</taxon>
    </lineage>
</organism>
<protein>
    <recommendedName>
        <fullName evidence="3">Transposase IS111A/IS1328/IS1533 N-terminal domain-containing protein</fullName>
    </recommendedName>
</protein>
<dbReference type="Proteomes" id="UP001212326">
    <property type="component" value="Chromosome"/>
</dbReference>